<feature type="compositionally biased region" description="Polar residues" evidence="4">
    <location>
        <begin position="316"/>
        <end position="327"/>
    </location>
</feature>
<protein>
    <recommendedName>
        <fullName evidence="7">Zinc finger PHD-type domain-containing protein</fullName>
    </recommendedName>
</protein>
<feature type="compositionally biased region" description="Polar residues" evidence="4">
    <location>
        <begin position="372"/>
        <end position="381"/>
    </location>
</feature>
<dbReference type="OrthoDB" id="303107at2759"/>
<dbReference type="SUPFAM" id="SSF57903">
    <property type="entry name" value="FYVE/PHD zinc finger"/>
    <property type="match status" value="1"/>
</dbReference>
<feature type="region of interest" description="Disordered" evidence="4">
    <location>
        <begin position="885"/>
        <end position="960"/>
    </location>
</feature>
<reference evidence="5 6" key="1">
    <citation type="submission" date="2014-06" db="EMBL/GenBank/DDBJ databases">
        <authorList>
            <consortium name="DOE Joint Genome Institute"/>
            <person name="Kuo A."/>
            <person name="Kohler A."/>
            <person name="Nagy L.G."/>
            <person name="Floudas D."/>
            <person name="Copeland A."/>
            <person name="Barry K.W."/>
            <person name="Cichocki N."/>
            <person name="Veneault-Fourrey C."/>
            <person name="LaButti K."/>
            <person name="Lindquist E.A."/>
            <person name="Lipzen A."/>
            <person name="Lundell T."/>
            <person name="Morin E."/>
            <person name="Murat C."/>
            <person name="Sun H."/>
            <person name="Tunlid A."/>
            <person name="Henrissat B."/>
            <person name="Grigoriev I.V."/>
            <person name="Hibbett D.S."/>
            <person name="Martin F."/>
            <person name="Nordberg H.P."/>
            <person name="Cantor M.N."/>
            <person name="Hua S.X."/>
        </authorList>
    </citation>
    <scope>NUCLEOTIDE SEQUENCE [LARGE SCALE GENOMIC DNA]</scope>
    <source>
        <strain evidence="5 6">ATCC 200175</strain>
    </source>
</reference>
<dbReference type="Gene3D" id="3.30.40.10">
    <property type="entry name" value="Zinc/RING finger domain, C3HC4 (zinc finger)"/>
    <property type="match status" value="1"/>
</dbReference>
<feature type="region of interest" description="Disordered" evidence="4">
    <location>
        <begin position="372"/>
        <end position="526"/>
    </location>
</feature>
<keyword evidence="3" id="KW-0862">Zinc</keyword>
<dbReference type="GO" id="GO:0006355">
    <property type="term" value="P:regulation of DNA-templated transcription"/>
    <property type="evidence" value="ECO:0007669"/>
    <property type="project" value="InterPro"/>
</dbReference>
<feature type="compositionally biased region" description="Polar residues" evidence="4">
    <location>
        <begin position="948"/>
        <end position="960"/>
    </location>
</feature>
<dbReference type="PANTHER" id="PTHR14296">
    <property type="entry name" value="REMODELING AND SPACING FACTOR 1"/>
    <property type="match status" value="1"/>
</dbReference>
<dbReference type="EMBL" id="KN819370">
    <property type="protein sequence ID" value="KIJ12006.1"/>
    <property type="molecule type" value="Genomic_DNA"/>
</dbReference>
<evidence type="ECO:0000256" key="4">
    <source>
        <dbReference type="SAM" id="MobiDB-lite"/>
    </source>
</evidence>
<dbReference type="InterPro" id="IPR028938">
    <property type="entry name" value="Rsf1-like"/>
</dbReference>
<feature type="compositionally biased region" description="Polar residues" evidence="4">
    <location>
        <begin position="687"/>
        <end position="703"/>
    </location>
</feature>
<feature type="compositionally biased region" description="Basic and acidic residues" evidence="4">
    <location>
        <begin position="153"/>
        <end position="167"/>
    </location>
</feature>
<dbReference type="Proteomes" id="UP000053647">
    <property type="component" value="Unassembled WGS sequence"/>
</dbReference>
<reference evidence="6" key="2">
    <citation type="submission" date="2015-01" db="EMBL/GenBank/DDBJ databases">
        <title>Evolutionary Origins and Diversification of the Mycorrhizal Mutualists.</title>
        <authorList>
            <consortium name="DOE Joint Genome Institute"/>
            <consortium name="Mycorrhizal Genomics Consortium"/>
            <person name="Kohler A."/>
            <person name="Kuo A."/>
            <person name="Nagy L.G."/>
            <person name="Floudas D."/>
            <person name="Copeland A."/>
            <person name="Barry K.W."/>
            <person name="Cichocki N."/>
            <person name="Veneault-Fourrey C."/>
            <person name="LaButti K."/>
            <person name="Lindquist E.A."/>
            <person name="Lipzen A."/>
            <person name="Lundell T."/>
            <person name="Morin E."/>
            <person name="Murat C."/>
            <person name="Riley R."/>
            <person name="Ohm R."/>
            <person name="Sun H."/>
            <person name="Tunlid A."/>
            <person name="Henrissat B."/>
            <person name="Grigoriev I.V."/>
            <person name="Hibbett D.S."/>
            <person name="Martin F."/>
        </authorList>
    </citation>
    <scope>NUCLEOTIDE SEQUENCE [LARGE SCALE GENOMIC DNA]</scope>
    <source>
        <strain evidence="6">ATCC 200175</strain>
    </source>
</reference>
<evidence type="ECO:0008006" key="7">
    <source>
        <dbReference type="Google" id="ProtNLM"/>
    </source>
</evidence>
<feature type="compositionally biased region" description="Polar residues" evidence="4">
    <location>
        <begin position="889"/>
        <end position="901"/>
    </location>
</feature>
<organism evidence="5 6">
    <name type="scientific">Paxillus involutus ATCC 200175</name>
    <dbReference type="NCBI Taxonomy" id="664439"/>
    <lineage>
        <taxon>Eukaryota</taxon>
        <taxon>Fungi</taxon>
        <taxon>Dikarya</taxon>
        <taxon>Basidiomycota</taxon>
        <taxon>Agaricomycotina</taxon>
        <taxon>Agaricomycetes</taxon>
        <taxon>Agaricomycetidae</taxon>
        <taxon>Boletales</taxon>
        <taxon>Paxilineae</taxon>
        <taxon>Paxillaceae</taxon>
        <taxon>Paxillus</taxon>
    </lineage>
</organism>
<feature type="region of interest" description="Disordered" evidence="4">
    <location>
        <begin position="152"/>
        <end position="175"/>
    </location>
</feature>
<evidence type="ECO:0000256" key="1">
    <source>
        <dbReference type="ARBA" id="ARBA00022723"/>
    </source>
</evidence>
<evidence type="ECO:0000313" key="5">
    <source>
        <dbReference type="EMBL" id="KIJ12006.1"/>
    </source>
</evidence>
<dbReference type="HOGENOM" id="CLU_004503_0_0_1"/>
<dbReference type="InterPro" id="IPR011011">
    <property type="entry name" value="Znf_FYVE_PHD"/>
</dbReference>
<sequence length="1018" mass="114714">MPRRTSNRIVTSSDATPQVPSVVLQVLETPHDSNIRQLRQHWKWAAFCQFFFTFNALFAMNDVTLIDVENDLAHSTNRVLSRIMQRLLITVTQDRKITADNWQNVLRRQYSRRDPEANPIGPMSQAQPYIAESSRASTAPPVHSHLPSEALLDEGKDSDDQAPEDRCAGVSSLDGTPADVQELAEDAQHKLDTKIEDQEIVPDTFQEPEKQIDWLDLPMLTKLESLHTLAEWQFQNPHRLRQQMKSEDEQATWRIEPIGYDAKRNAYWLIGGDRLWIQREFSRINLKRKRKPEGGGNTRNKGKKSQAAKRQRIHPEQSTVEHSSPTTRRCPRKSQPPPSPGARGRAAKTRANQRLDAHAKDLAEFQRQMASFSRTGGTAAQTPRKPTGIRVSARLRGTAVEEDEWQELPEEWLATGDPNRDKGREPQPNSSPPASQKKSKTGLESDVDSISDLTELSDDGDEEVEAEADVDNKTGLMREEAQPPSGHRDVQDAKAMEGHVEVDPVDQQDERRKAADQDMDEDLPSSLPEDFVEWETICVTLEEWESIGQLFEKATHYAERALHKTLSQNIVPIITSELKEVEKKRRMEAAVVHRKRSSRIAIKEIEKKEERAEMRRREEEEEKMSRARRLEARQQKEQAEQLKRENAREQRRKERELREQRVAATREANSKTEATIDIVGRASTSTAQQPLGWGTNSLTSSAAPINGTGSGSRTPAENWELDCEICGRRGFNQVIFIGLPLSAYAKLSQDDGVPIMCCGTCAKWQHIICHDKQDAMANRPKRNWDAEDFVCQQCRLRKSRGSSSSSSAGFLPVGVNNSRGYVSGTQPYYGQPESYPRIHPKNDYYPDTLPGGRYPYEPQSDVRTSAPLLPSQSYLSQSRSGGVTFAHYQPQQGGFSTSRPTYSVEDGTRPQQTRYSHSISPHPVPATGVTPQSHSLAHASPAHAHEQWQPSSSYPRTSNSYATNGAPTLYTQGVEPYYIGHASNGVAHMQYSQVRTANSQTMGQYSGFQHATPYQPSK</sequence>
<feature type="region of interest" description="Disordered" evidence="4">
    <location>
        <begin position="825"/>
        <end position="865"/>
    </location>
</feature>
<feature type="compositionally biased region" description="Acidic residues" evidence="4">
    <location>
        <begin position="400"/>
        <end position="410"/>
    </location>
</feature>
<proteinExistence type="predicted"/>
<dbReference type="PANTHER" id="PTHR14296:SF3">
    <property type="entry name" value="DIKAR, ISOFORM F"/>
    <property type="match status" value="1"/>
</dbReference>
<feature type="region of interest" description="Disordered" evidence="4">
    <location>
        <begin position="687"/>
        <end position="714"/>
    </location>
</feature>
<dbReference type="PROSITE" id="PS01359">
    <property type="entry name" value="ZF_PHD_1"/>
    <property type="match status" value="1"/>
</dbReference>
<dbReference type="AlphaFoldDB" id="A0A0C9TXG8"/>
<gene>
    <name evidence="5" type="ORF">PAXINDRAFT_101455</name>
</gene>
<dbReference type="CDD" id="cd15517">
    <property type="entry name" value="PHD_TCF19_like"/>
    <property type="match status" value="1"/>
</dbReference>
<evidence type="ECO:0000256" key="2">
    <source>
        <dbReference type="ARBA" id="ARBA00022771"/>
    </source>
</evidence>
<accession>A0A0C9TXG8</accession>
<feature type="compositionally biased region" description="Acidic residues" evidence="4">
    <location>
        <begin position="445"/>
        <end position="469"/>
    </location>
</feature>
<name>A0A0C9TXG8_PAXIN</name>
<dbReference type="InterPro" id="IPR019786">
    <property type="entry name" value="Zinc_finger_PHD-type_CS"/>
</dbReference>
<feature type="compositionally biased region" description="Basic residues" evidence="4">
    <location>
        <begin position="300"/>
        <end position="312"/>
    </location>
</feature>
<feature type="compositionally biased region" description="Low complexity" evidence="4">
    <location>
        <begin position="933"/>
        <end position="942"/>
    </location>
</feature>
<keyword evidence="2" id="KW-0863">Zinc-finger</keyword>
<evidence type="ECO:0000313" key="6">
    <source>
        <dbReference type="Proteomes" id="UP000053647"/>
    </source>
</evidence>
<feature type="compositionally biased region" description="Basic and acidic residues" evidence="4">
    <location>
        <begin position="609"/>
        <end position="661"/>
    </location>
</feature>
<keyword evidence="6" id="KW-1185">Reference proteome</keyword>
<dbReference type="GO" id="GO:0031213">
    <property type="term" value="C:RSF complex"/>
    <property type="evidence" value="ECO:0007669"/>
    <property type="project" value="InterPro"/>
</dbReference>
<dbReference type="InterPro" id="IPR013083">
    <property type="entry name" value="Znf_RING/FYVE/PHD"/>
</dbReference>
<feature type="compositionally biased region" description="Basic and acidic residues" evidence="4">
    <location>
        <begin position="470"/>
        <end position="516"/>
    </location>
</feature>
<feature type="region of interest" description="Disordered" evidence="4">
    <location>
        <begin position="609"/>
        <end position="669"/>
    </location>
</feature>
<dbReference type="GO" id="GO:0008270">
    <property type="term" value="F:zinc ion binding"/>
    <property type="evidence" value="ECO:0007669"/>
    <property type="project" value="UniProtKB-KW"/>
</dbReference>
<feature type="region of interest" description="Disordered" evidence="4">
    <location>
        <begin position="287"/>
        <end position="353"/>
    </location>
</feature>
<feature type="compositionally biased region" description="Polar residues" evidence="4">
    <location>
        <begin position="909"/>
        <end position="919"/>
    </location>
</feature>
<keyword evidence="1" id="KW-0479">Metal-binding</keyword>
<evidence type="ECO:0000256" key="3">
    <source>
        <dbReference type="ARBA" id="ARBA00022833"/>
    </source>
</evidence>